<evidence type="ECO:0000259" key="5">
    <source>
        <dbReference type="SMART" id="SM00796"/>
    </source>
</evidence>
<feature type="compositionally biased region" description="Gly residues" evidence="4">
    <location>
        <begin position="229"/>
        <end position="247"/>
    </location>
</feature>
<feature type="domain" description="Carboxyltransferase" evidence="5">
    <location>
        <begin position="1"/>
        <end position="192"/>
    </location>
</feature>
<evidence type="ECO:0000313" key="6">
    <source>
        <dbReference type="EMBL" id="RPE29450.1"/>
    </source>
</evidence>
<dbReference type="Pfam" id="PF02682">
    <property type="entry name" value="CT_C_D"/>
    <property type="match status" value="1"/>
</dbReference>
<dbReference type="Gene3D" id="2.40.100.10">
    <property type="entry name" value="Cyclophilin-like"/>
    <property type="match status" value="1"/>
</dbReference>
<keyword evidence="2" id="KW-0378">Hydrolase</keyword>
<accession>A0A3N4RRF2</accession>
<name>A0A3N4RRF2_9ACTN</name>
<dbReference type="SMART" id="SM00796">
    <property type="entry name" value="AHS1"/>
    <property type="match status" value="1"/>
</dbReference>
<feature type="compositionally biased region" description="Basic and acidic residues" evidence="4">
    <location>
        <begin position="210"/>
        <end position="228"/>
    </location>
</feature>
<protein>
    <submittedName>
        <fullName evidence="6">KipI family sensor histidine kinase inhibitor</fullName>
    </submittedName>
</protein>
<dbReference type="AlphaFoldDB" id="A0A3N4RRF2"/>
<evidence type="ECO:0000256" key="3">
    <source>
        <dbReference type="ARBA" id="ARBA00022840"/>
    </source>
</evidence>
<reference evidence="6 7" key="1">
    <citation type="submission" date="2018-11" db="EMBL/GenBank/DDBJ databases">
        <title>Sequencing the genomes of 1000 actinobacteria strains.</title>
        <authorList>
            <person name="Klenk H.-P."/>
        </authorList>
    </citation>
    <scope>NUCLEOTIDE SEQUENCE [LARGE SCALE GENOMIC DNA]</scope>
    <source>
        <strain evidence="6 7">DSM 44781</strain>
    </source>
</reference>
<dbReference type="PANTHER" id="PTHR34698">
    <property type="entry name" value="5-OXOPROLINASE SUBUNIT B"/>
    <property type="match status" value="1"/>
</dbReference>
<comment type="caution">
    <text evidence="6">The sequence shown here is derived from an EMBL/GenBank/DDBJ whole genome shotgun (WGS) entry which is preliminary data.</text>
</comment>
<dbReference type="RefSeq" id="WP_123820899.1">
    <property type="nucleotide sequence ID" value="NZ_RKQG01000002.1"/>
</dbReference>
<evidence type="ECO:0000256" key="4">
    <source>
        <dbReference type="SAM" id="MobiDB-lite"/>
    </source>
</evidence>
<dbReference type="InterPro" id="IPR003833">
    <property type="entry name" value="CT_C_D"/>
</dbReference>
<proteinExistence type="predicted"/>
<dbReference type="PANTHER" id="PTHR34698:SF2">
    <property type="entry name" value="5-OXOPROLINASE SUBUNIT B"/>
    <property type="match status" value="1"/>
</dbReference>
<organism evidence="6 7">
    <name type="scientific">Kitasatospora cineracea</name>
    <dbReference type="NCBI Taxonomy" id="88074"/>
    <lineage>
        <taxon>Bacteria</taxon>
        <taxon>Bacillati</taxon>
        <taxon>Actinomycetota</taxon>
        <taxon>Actinomycetes</taxon>
        <taxon>Kitasatosporales</taxon>
        <taxon>Streptomycetaceae</taxon>
        <taxon>Kitasatospora</taxon>
    </lineage>
</organism>
<feature type="region of interest" description="Disordered" evidence="4">
    <location>
        <begin position="203"/>
        <end position="272"/>
    </location>
</feature>
<dbReference type="Proteomes" id="UP000266906">
    <property type="component" value="Unassembled WGS sequence"/>
</dbReference>
<dbReference type="InterPro" id="IPR029000">
    <property type="entry name" value="Cyclophilin-like_dom_sf"/>
</dbReference>
<dbReference type="InterPro" id="IPR010016">
    <property type="entry name" value="PxpB"/>
</dbReference>
<dbReference type="EMBL" id="RKQG01000002">
    <property type="protein sequence ID" value="RPE29450.1"/>
    <property type="molecule type" value="Genomic_DNA"/>
</dbReference>
<keyword evidence="3" id="KW-0067">ATP-binding</keyword>
<dbReference type="GO" id="GO:0005524">
    <property type="term" value="F:ATP binding"/>
    <property type="evidence" value="ECO:0007669"/>
    <property type="project" value="UniProtKB-KW"/>
</dbReference>
<keyword evidence="6" id="KW-0649">Protein kinase inhibitor</keyword>
<keyword evidence="1" id="KW-0547">Nucleotide-binding</keyword>
<evidence type="ECO:0000256" key="1">
    <source>
        <dbReference type="ARBA" id="ARBA00022741"/>
    </source>
</evidence>
<dbReference type="GO" id="GO:0004860">
    <property type="term" value="F:protein kinase inhibitor activity"/>
    <property type="evidence" value="ECO:0007669"/>
    <property type="project" value="UniProtKB-KW"/>
</dbReference>
<evidence type="ECO:0000313" key="7">
    <source>
        <dbReference type="Proteomes" id="UP000266906"/>
    </source>
</evidence>
<feature type="compositionally biased region" description="Gly residues" evidence="4">
    <location>
        <begin position="263"/>
        <end position="272"/>
    </location>
</feature>
<dbReference type="SUPFAM" id="SSF160467">
    <property type="entry name" value="PH0987 N-terminal domain-like"/>
    <property type="match status" value="1"/>
</dbReference>
<evidence type="ECO:0000256" key="2">
    <source>
        <dbReference type="ARBA" id="ARBA00022801"/>
    </source>
</evidence>
<keyword evidence="7" id="KW-1185">Reference proteome</keyword>
<dbReference type="SUPFAM" id="SSF50891">
    <property type="entry name" value="Cyclophilin-like"/>
    <property type="match status" value="1"/>
</dbReference>
<dbReference type="Gene3D" id="3.30.1360.40">
    <property type="match status" value="1"/>
</dbReference>
<gene>
    <name evidence="6" type="ORF">EDD38_6605</name>
</gene>
<sequence length="272" mass="28216">MRVLRCGSDAVLIETEDAEQAQRLHAALRDTPPVGVGELVPAARTVLVHYDPAATDWQRLRAAVTALPLRAAPPAEAAETVLIPVRYDGPDLAEVARLTGLTPGQVVARHTAGHYRVAFCGFAPGFAYLTGLDPRLRVPRRAEPRTRVPTGAVAVADEYTGVYPRTSPGGWQLLGTTDLPLWDTTADPPTRLRPGTAVRFVAVDAGGGDGGREDGGGGDRREEGHAGEGEGGGTGERGRGRAVGGAGRVRCHRAGSGASRVGGARGGAFRGG</sequence>
<dbReference type="GO" id="GO:0016787">
    <property type="term" value="F:hydrolase activity"/>
    <property type="evidence" value="ECO:0007669"/>
    <property type="project" value="UniProtKB-KW"/>
</dbReference>